<evidence type="ECO:0000313" key="3">
    <source>
        <dbReference type="Proteomes" id="UP001419268"/>
    </source>
</evidence>
<name>A0AAP0Q4H5_9MAGN</name>
<organism evidence="2 3">
    <name type="scientific">Stephania cephalantha</name>
    <dbReference type="NCBI Taxonomy" id="152367"/>
    <lineage>
        <taxon>Eukaryota</taxon>
        <taxon>Viridiplantae</taxon>
        <taxon>Streptophyta</taxon>
        <taxon>Embryophyta</taxon>
        <taxon>Tracheophyta</taxon>
        <taxon>Spermatophyta</taxon>
        <taxon>Magnoliopsida</taxon>
        <taxon>Ranunculales</taxon>
        <taxon>Menispermaceae</taxon>
        <taxon>Menispermoideae</taxon>
        <taxon>Cissampelideae</taxon>
        <taxon>Stephania</taxon>
    </lineage>
</organism>
<feature type="region of interest" description="Disordered" evidence="1">
    <location>
        <begin position="1"/>
        <end position="37"/>
    </location>
</feature>
<gene>
    <name evidence="2" type="ORF">Scep_002643</name>
</gene>
<keyword evidence="3" id="KW-1185">Reference proteome</keyword>
<protein>
    <submittedName>
        <fullName evidence="2">Uncharacterized protein</fullName>
    </submittedName>
</protein>
<dbReference type="Proteomes" id="UP001419268">
    <property type="component" value="Unassembled WGS sequence"/>
</dbReference>
<evidence type="ECO:0000313" key="2">
    <source>
        <dbReference type="EMBL" id="KAK9167452.1"/>
    </source>
</evidence>
<dbReference type="EMBL" id="JBBNAG010000001">
    <property type="protein sequence ID" value="KAK9167452.1"/>
    <property type="molecule type" value="Genomic_DNA"/>
</dbReference>
<proteinExistence type="predicted"/>
<reference evidence="2 3" key="1">
    <citation type="submission" date="2024-01" db="EMBL/GenBank/DDBJ databases">
        <title>Genome assemblies of Stephania.</title>
        <authorList>
            <person name="Yang L."/>
        </authorList>
    </citation>
    <scope>NUCLEOTIDE SEQUENCE [LARGE SCALE GENOMIC DNA]</scope>
    <source>
        <strain evidence="2">JXDWG</strain>
        <tissue evidence="2">Leaf</tissue>
    </source>
</reference>
<comment type="caution">
    <text evidence="2">The sequence shown here is derived from an EMBL/GenBank/DDBJ whole genome shotgun (WGS) entry which is preliminary data.</text>
</comment>
<sequence>MAARLRARNGVEHRRGGALTGRSIPDETTTVDNGGVTSTKLDDAMDCSRRIGPLAIAKAVSRPEPEFAGLLP</sequence>
<evidence type="ECO:0000256" key="1">
    <source>
        <dbReference type="SAM" id="MobiDB-lite"/>
    </source>
</evidence>
<dbReference type="AlphaFoldDB" id="A0AAP0Q4H5"/>
<accession>A0AAP0Q4H5</accession>
<feature type="compositionally biased region" description="Polar residues" evidence="1">
    <location>
        <begin position="26"/>
        <end position="37"/>
    </location>
</feature>